<dbReference type="Proteomes" id="UP000267223">
    <property type="component" value="Unassembled WGS sequence"/>
</dbReference>
<evidence type="ECO:0000259" key="1">
    <source>
        <dbReference type="Pfam" id="PF01872"/>
    </source>
</evidence>
<comment type="caution">
    <text evidence="2">The sequence shown here is derived from an EMBL/GenBank/DDBJ whole genome shotgun (WGS) entry which is preliminary data.</text>
</comment>
<dbReference type="OrthoDB" id="195113at2"/>
<dbReference type="RefSeq" id="WP_123119990.1">
    <property type="nucleotide sequence ID" value="NZ_RJJR01000004.1"/>
</dbReference>
<dbReference type="SUPFAM" id="SSF53597">
    <property type="entry name" value="Dihydrofolate reductase-like"/>
    <property type="match status" value="1"/>
</dbReference>
<accession>A0A3M9NJM5</accession>
<dbReference type="Gene3D" id="3.40.430.10">
    <property type="entry name" value="Dihydrofolate Reductase, subunit A"/>
    <property type="match status" value="1"/>
</dbReference>
<protein>
    <recommendedName>
        <fullName evidence="1">Bacterial bifunctional deaminase-reductase C-terminal domain-containing protein</fullName>
    </recommendedName>
</protein>
<name>A0A3M9NJM5_9BACT</name>
<sequence length="174" mass="20142">MKVICVFVATLDGKITKWNAPRVRDWTSQEDQKYYKQIWNDFDLIVMGSNTYLAEKFSSSPKRLLLVMTRHPSTYKQYEVPGQIEFTDQSPEDIVTECQQKGYKNMIMAGGPHLTTSFFQKKLIDELWLTIEPKIFGTGGNLVIEERLDIDLQLLSIEKVNKKGTLITKYAILR</sequence>
<dbReference type="AlphaFoldDB" id="A0A3M9NJM5"/>
<proteinExistence type="predicted"/>
<dbReference type="GO" id="GO:0009231">
    <property type="term" value="P:riboflavin biosynthetic process"/>
    <property type="evidence" value="ECO:0007669"/>
    <property type="project" value="InterPro"/>
</dbReference>
<dbReference type="EMBL" id="RJJR01000004">
    <property type="protein sequence ID" value="RNI38002.1"/>
    <property type="molecule type" value="Genomic_DNA"/>
</dbReference>
<dbReference type="InterPro" id="IPR002734">
    <property type="entry name" value="RibDG_C"/>
</dbReference>
<dbReference type="Pfam" id="PF01872">
    <property type="entry name" value="RibD_C"/>
    <property type="match status" value="1"/>
</dbReference>
<feature type="domain" description="Bacterial bifunctional deaminase-reductase C-terminal" evidence="1">
    <location>
        <begin position="2"/>
        <end position="162"/>
    </location>
</feature>
<keyword evidence="3" id="KW-1185">Reference proteome</keyword>
<dbReference type="InterPro" id="IPR050765">
    <property type="entry name" value="Riboflavin_Biosynth_HTPR"/>
</dbReference>
<dbReference type="InterPro" id="IPR024072">
    <property type="entry name" value="DHFR-like_dom_sf"/>
</dbReference>
<reference evidence="2 3" key="1">
    <citation type="submission" date="2018-11" db="EMBL/GenBank/DDBJ databases">
        <title>Draft genome sequence of Ferruginibacter sp. BO-59.</title>
        <authorList>
            <person name="Im W.T."/>
        </authorList>
    </citation>
    <scope>NUCLEOTIDE SEQUENCE [LARGE SCALE GENOMIC DNA]</scope>
    <source>
        <strain evidence="2 3">BO-59</strain>
    </source>
</reference>
<gene>
    <name evidence="2" type="ORF">EFY79_07160</name>
</gene>
<dbReference type="PANTHER" id="PTHR38011">
    <property type="entry name" value="DIHYDROFOLATE REDUCTASE FAMILY PROTEIN (AFU_ORTHOLOGUE AFUA_8G06820)"/>
    <property type="match status" value="1"/>
</dbReference>
<dbReference type="GO" id="GO:0008703">
    <property type="term" value="F:5-amino-6-(5-phosphoribosylamino)uracil reductase activity"/>
    <property type="evidence" value="ECO:0007669"/>
    <property type="project" value="InterPro"/>
</dbReference>
<organism evidence="2 3">
    <name type="scientific">Hanamia caeni</name>
    <dbReference type="NCBI Taxonomy" id="2294116"/>
    <lineage>
        <taxon>Bacteria</taxon>
        <taxon>Pseudomonadati</taxon>
        <taxon>Bacteroidota</taxon>
        <taxon>Chitinophagia</taxon>
        <taxon>Chitinophagales</taxon>
        <taxon>Chitinophagaceae</taxon>
        <taxon>Hanamia</taxon>
    </lineage>
</organism>
<dbReference type="PANTHER" id="PTHR38011:SF11">
    <property type="entry name" value="2,5-DIAMINO-6-RIBOSYLAMINO-4(3H)-PYRIMIDINONE 5'-PHOSPHATE REDUCTASE"/>
    <property type="match status" value="1"/>
</dbReference>
<evidence type="ECO:0000313" key="2">
    <source>
        <dbReference type="EMBL" id="RNI38002.1"/>
    </source>
</evidence>
<evidence type="ECO:0000313" key="3">
    <source>
        <dbReference type="Proteomes" id="UP000267223"/>
    </source>
</evidence>